<dbReference type="Pfam" id="PF09829">
    <property type="entry name" value="DUF2057"/>
    <property type="match status" value="1"/>
</dbReference>
<sequence>MPRSPQFTIHDELSGKEVDYQHQILATKSGFQNTRDYVEEIERLTAKNASHDISSTGPVSAPTTMSQDVAFDMMKFWYNQSNDATRKDIRIWIADDAYNPAASSIQFDMSQFWFKKANQEDQKAFQKWLIE</sequence>
<reference evidence="1" key="1">
    <citation type="submission" date="2022-11" db="EMBL/GenBank/DDBJ databases">
        <title>Marinomonas sp. nov., isolated from marine algae.</title>
        <authorList>
            <person name="Choi D.G."/>
            <person name="Kim J.M."/>
            <person name="Lee J.K."/>
            <person name="Baek J.H."/>
            <person name="Jeon C.O."/>
        </authorList>
    </citation>
    <scope>NUCLEOTIDE SEQUENCE</scope>
    <source>
        <strain evidence="1">KJ51-3</strain>
    </source>
</reference>
<evidence type="ECO:0000313" key="2">
    <source>
        <dbReference type="Proteomes" id="UP001431181"/>
    </source>
</evidence>
<dbReference type="InterPro" id="IPR018635">
    <property type="entry name" value="UPF0319"/>
</dbReference>
<dbReference type="Proteomes" id="UP001431181">
    <property type="component" value="Unassembled WGS sequence"/>
</dbReference>
<gene>
    <name evidence="1" type="ORF">ONZ52_21310</name>
</gene>
<protein>
    <submittedName>
        <fullName evidence="1">DUF2057 domain-containing protein</fullName>
    </submittedName>
</protein>
<organism evidence="1 2">
    <name type="scientific">Marinomonas rhodophyticola</name>
    <dbReference type="NCBI Taxonomy" id="2992803"/>
    <lineage>
        <taxon>Bacteria</taxon>
        <taxon>Pseudomonadati</taxon>
        <taxon>Pseudomonadota</taxon>
        <taxon>Gammaproteobacteria</taxon>
        <taxon>Oceanospirillales</taxon>
        <taxon>Oceanospirillaceae</taxon>
        <taxon>Marinomonas</taxon>
    </lineage>
</organism>
<proteinExistence type="predicted"/>
<evidence type="ECO:0000313" key="1">
    <source>
        <dbReference type="EMBL" id="MCW4631318.1"/>
    </source>
</evidence>
<comment type="caution">
    <text evidence="1">The sequence shown here is derived from an EMBL/GenBank/DDBJ whole genome shotgun (WGS) entry which is preliminary data.</text>
</comment>
<dbReference type="EMBL" id="JAPEUL010000011">
    <property type="protein sequence ID" value="MCW4631318.1"/>
    <property type="molecule type" value="Genomic_DNA"/>
</dbReference>
<name>A0ABT3KL83_9GAMM</name>
<dbReference type="RefSeq" id="WP_265220651.1">
    <property type="nucleotide sequence ID" value="NZ_JAPEUL010000011.1"/>
</dbReference>
<keyword evidence="2" id="KW-1185">Reference proteome</keyword>
<accession>A0ABT3KL83</accession>